<dbReference type="SUPFAM" id="SSF81301">
    <property type="entry name" value="Nucleotidyltransferase"/>
    <property type="match status" value="1"/>
</dbReference>
<reference evidence="1 2" key="1">
    <citation type="submission" date="2018-02" db="EMBL/GenBank/DDBJ databases">
        <title>Complete genome of the streamlined marine actinobacterium Pontimonas salivibrio CL-TW6 adapted to coastal planktonic lifestype.</title>
        <authorList>
            <person name="Cho B.C."/>
            <person name="Hardies S.C."/>
            <person name="Jang G.I."/>
            <person name="Hwang C.Y."/>
        </authorList>
    </citation>
    <scope>NUCLEOTIDE SEQUENCE [LARGE SCALE GENOMIC DNA]</scope>
    <source>
        <strain evidence="1 2">CL-TW6</strain>
    </source>
</reference>
<dbReference type="EMBL" id="CP026923">
    <property type="protein sequence ID" value="AVG23460.1"/>
    <property type="molecule type" value="Genomic_DNA"/>
</dbReference>
<sequence>MAAHLVAASLLISQTASLSGALTDAHIDHLVYKGAALGALQGGVSSRGAGDVDVLVEPEDIPRVDWVLKDRGYRPAQQLPPVGHRGSWKFITTIDREVAYTGRPVGVDVHWRISPPRHLFATPRELFQRSITLDVGGVGVPTAAAGDALAMACFHAYYDRFSQLRAMVDIHRLIPLALQSRLPPLSPALGRLTAGVLTLHRELFPGIVDDEITELLTLLPKPLPMVRKVWERCGGDPTCREATRHPGLLWQRFLAELAYDHPIEALPRWVAKRLVFFPPATAVGQHQSLPRAFGSQLVRIAQGRAS</sequence>
<keyword evidence="2" id="KW-1185">Reference proteome</keyword>
<dbReference type="AlphaFoldDB" id="A0A2L2BP66"/>
<evidence type="ECO:0000313" key="1">
    <source>
        <dbReference type="EMBL" id="AVG23460.1"/>
    </source>
</evidence>
<proteinExistence type="predicted"/>
<dbReference type="InterPro" id="IPR039498">
    <property type="entry name" value="NTP_transf_5"/>
</dbReference>
<keyword evidence="1" id="KW-0808">Transferase</keyword>
<protein>
    <submittedName>
        <fullName evidence="1">Nucleotidyltransferase</fullName>
    </submittedName>
</protein>
<dbReference type="KEGG" id="psai:C3B54_11467"/>
<name>A0A2L2BP66_9MICO</name>
<dbReference type="OrthoDB" id="3782133at2"/>
<dbReference type="InterPro" id="IPR043519">
    <property type="entry name" value="NT_sf"/>
</dbReference>
<accession>A0A2L2BP66</accession>
<gene>
    <name evidence="1" type="ORF">C3B54_11467</name>
</gene>
<evidence type="ECO:0000313" key="2">
    <source>
        <dbReference type="Proteomes" id="UP000243077"/>
    </source>
</evidence>
<dbReference type="GO" id="GO:0016740">
    <property type="term" value="F:transferase activity"/>
    <property type="evidence" value="ECO:0007669"/>
    <property type="project" value="UniProtKB-KW"/>
</dbReference>
<organism evidence="1 2">
    <name type="scientific">Pontimonas salivibrio</name>
    <dbReference type="NCBI Taxonomy" id="1159327"/>
    <lineage>
        <taxon>Bacteria</taxon>
        <taxon>Bacillati</taxon>
        <taxon>Actinomycetota</taxon>
        <taxon>Actinomycetes</taxon>
        <taxon>Micrococcales</taxon>
        <taxon>Microbacteriaceae</taxon>
        <taxon>Pontimonas</taxon>
    </lineage>
</organism>
<dbReference type="Gene3D" id="3.30.460.40">
    <property type="match status" value="1"/>
</dbReference>
<dbReference type="Pfam" id="PF14907">
    <property type="entry name" value="NTP_transf_5"/>
    <property type="match status" value="1"/>
</dbReference>
<dbReference type="Proteomes" id="UP000243077">
    <property type="component" value="Chromosome"/>
</dbReference>